<evidence type="ECO:0000256" key="1">
    <source>
        <dbReference type="ARBA" id="ARBA00004418"/>
    </source>
</evidence>
<sequence length="360" mass="39332">MAITARTILLAAAAVFLGAAGAGDEEASNVGWLRAAYAGPPASWPAPELEEGAEFTEFGPLDRPARPEGIAAEQIALGERLFKDPRLSASGQIACESCHNRQLGWGDGLPVSFGHDRQTGTRNAQSLFTAAYMNELFWDGRAGSLEEQAHMPIVNPVEMAAEADMIVARLNTIEDYRDAFAKAYGRDEITMDDVAAALTAFQRAIVLPTSRFDQVFSRGTEVLSDEQLRGLHLFRTKAGCANCHSGPLLSDQRYHNLQISFYGRRLEDLGRYAITGDPQDVGRFRTPSLRGLSRTGPYMHNGVFPSLRGIVNLYARGGGRDRRVQSATTTAPPPQPDPLLKARELSREEREALVAFLETL</sequence>
<evidence type="ECO:0000313" key="18">
    <source>
        <dbReference type="Proteomes" id="UP000265366"/>
    </source>
</evidence>
<evidence type="ECO:0000256" key="13">
    <source>
        <dbReference type="PIRSR" id="PIRSR000294-1"/>
    </source>
</evidence>
<keyword evidence="7" id="KW-0574">Periplasm</keyword>
<name>A0A3A1P3R0_9SPHN</name>
<dbReference type="InterPro" id="IPR004852">
    <property type="entry name" value="Di-haem_cyt_c_peroxidsae"/>
</dbReference>
<feature type="binding site" description="covalent" evidence="13">
    <location>
        <position position="243"/>
    </location>
    <ligand>
        <name>heme c</name>
        <dbReference type="ChEBI" id="CHEBI:61717"/>
        <label>2</label>
    </ligand>
</feature>
<evidence type="ECO:0000256" key="3">
    <source>
        <dbReference type="ARBA" id="ARBA00022448"/>
    </source>
</evidence>
<dbReference type="RefSeq" id="WP_119592856.1">
    <property type="nucleotide sequence ID" value="NZ_QXFM01000093.1"/>
</dbReference>
<dbReference type="InterPro" id="IPR036909">
    <property type="entry name" value="Cyt_c-like_dom_sf"/>
</dbReference>
<evidence type="ECO:0000256" key="2">
    <source>
        <dbReference type="ARBA" id="ARBA00004856"/>
    </source>
</evidence>
<comment type="caution">
    <text evidence="17">The sequence shown here is derived from an EMBL/GenBank/DDBJ whole genome shotgun (WGS) entry which is preliminary data.</text>
</comment>
<evidence type="ECO:0000256" key="4">
    <source>
        <dbReference type="ARBA" id="ARBA00022617"/>
    </source>
</evidence>
<dbReference type="Gene3D" id="1.10.760.10">
    <property type="entry name" value="Cytochrome c-like domain"/>
    <property type="match status" value="2"/>
</dbReference>
<reference evidence="17 18" key="1">
    <citation type="submission" date="2018-08" db="EMBL/GenBank/DDBJ databases">
        <title>Erythrobacter zhengii sp.nov., a bacterium isolated from deep-sea sediment.</title>
        <authorList>
            <person name="Fang C."/>
            <person name="Wu Y.-H."/>
            <person name="Sun C."/>
            <person name="Wang H."/>
            <person name="Cheng H."/>
            <person name="Meng F.-X."/>
            <person name="Wang C.-S."/>
            <person name="Xu X.-W."/>
        </authorList>
    </citation>
    <scope>NUCLEOTIDE SEQUENCE [LARGE SCALE GENOMIC DNA]</scope>
    <source>
        <strain evidence="17 18">CCTCC AB 2015396</strain>
    </source>
</reference>
<evidence type="ECO:0000256" key="8">
    <source>
        <dbReference type="ARBA" id="ARBA00022982"/>
    </source>
</evidence>
<evidence type="ECO:0000256" key="9">
    <source>
        <dbReference type="ARBA" id="ARBA00023002"/>
    </source>
</evidence>
<feature type="binding site" description="covalent" evidence="13">
    <location>
        <position position="240"/>
    </location>
    <ligand>
        <name>heme c</name>
        <dbReference type="ChEBI" id="CHEBI:61717"/>
        <label>2</label>
    </ligand>
</feature>
<keyword evidence="10 14" id="KW-0408">Iron</keyword>
<comment type="function">
    <text evidence="11">Involved in methylamine metabolism. Essential for the maturation of the beta subunit of MADH, presumably via a step in the biosynthesis of tryptophan tryptophylquinone (TTQ), the cofactor of MADH.</text>
</comment>
<comment type="subcellular location">
    <subcellularLocation>
        <location evidence="1">Periplasm</location>
    </subcellularLocation>
</comment>
<keyword evidence="17" id="KW-0575">Peroxidase</keyword>
<dbReference type="InterPro" id="IPR009056">
    <property type="entry name" value="Cyt_c-like_dom"/>
</dbReference>
<organism evidence="17 18">
    <name type="scientific">Aurantiacibacter xanthus</name>
    <dbReference type="NCBI Taxonomy" id="1784712"/>
    <lineage>
        <taxon>Bacteria</taxon>
        <taxon>Pseudomonadati</taxon>
        <taxon>Pseudomonadota</taxon>
        <taxon>Alphaproteobacteria</taxon>
        <taxon>Sphingomonadales</taxon>
        <taxon>Erythrobacteraceae</taxon>
        <taxon>Aurantiacibacter</taxon>
    </lineage>
</organism>
<dbReference type="SUPFAM" id="SSF46626">
    <property type="entry name" value="Cytochrome c"/>
    <property type="match status" value="2"/>
</dbReference>
<dbReference type="GO" id="GO:0046872">
    <property type="term" value="F:metal ion binding"/>
    <property type="evidence" value="ECO:0007669"/>
    <property type="project" value="UniProtKB-KW"/>
</dbReference>
<comment type="PTM">
    <text evidence="13">Binds 2 heme groups per subunit.</text>
</comment>
<dbReference type="EMBL" id="QXFM01000093">
    <property type="protein sequence ID" value="RIV86108.1"/>
    <property type="molecule type" value="Genomic_DNA"/>
</dbReference>
<accession>A0A3A1P3R0</accession>
<evidence type="ECO:0000256" key="5">
    <source>
        <dbReference type="ARBA" id="ARBA00022723"/>
    </source>
</evidence>
<keyword evidence="8" id="KW-0249">Electron transport</keyword>
<feature type="domain" description="Cytochrome c" evidence="16">
    <location>
        <begin position="225"/>
        <end position="360"/>
    </location>
</feature>
<evidence type="ECO:0000256" key="12">
    <source>
        <dbReference type="ARBA" id="ARBA00073576"/>
    </source>
</evidence>
<keyword evidence="4 13" id="KW-0349">Heme</keyword>
<feature type="binding site" description="covalent" evidence="13">
    <location>
        <position position="98"/>
    </location>
    <ligand>
        <name>heme c</name>
        <dbReference type="ChEBI" id="CHEBI:61717"/>
        <label>1</label>
    </ligand>
</feature>
<feature type="binding site" description="covalent" evidence="13">
    <location>
        <position position="95"/>
    </location>
    <ligand>
        <name>heme c</name>
        <dbReference type="ChEBI" id="CHEBI:61717"/>
        <label>1</label>
    </ligand>
</feature>
<feature type="binding site" description="axial binding residue" evidence="14">
    <location>
        <position position="115"/>
    </location>
    <ligand>
        <name>heme c</name>
        <dbReference type="ChEBI" id="CHEBI:61717"/>
        <label>1</label>
    </ligand>
    <ligandPart>
        <name>Fe</name>
        <dbReference type="ChEBI" id="CHEBI:18248"/>
    </ligandPart>
</feature>
<keyword evidence="18" id="KW-1185">Reference proteome</keyword>
<dbReference type="PANTHER" id="PTHR30600">
    <property type="entry name" value="CYTOCHROME C PEROXIDASE-RELATED"/>
    <property type="match status" value="1"/>
</dbReference>
<dbReference type="GO" id="GO:0009055">
    <property type="term" value="F:electron transfer activity"/>
    <property type="evidence" value="ECO:0007669"/>
    <property type="project" value="InterPro"/>
</dbReference>
<evidence type="ECO:0000313" key="17">
    <source>
        <dbReference type="EMBL" id="RIV86108.1"/>
    </source>
</evidence>
<feature type="signal peptide" evidence="15">
    <location>
        <begin position="1"/>
        <end position="22"/>
    </location>
</feature>
<dbReference type="Proteomes" id="UP000265366">
    <property type="component" value="Unassembled WGS sequence"/>
</dbReference>
<keyword evidence="5 14" id="KW-0479">Metal-binding</keyword>
<keyword evidence="3" id="KW-0813">Transport</keyword>
<dbReference type="InterPro" id="IPR051395">
    <property type="entry name" value="Cytochrome_c_Peroxidase/MauG"/>
</dbReference>
<proteinExistence type="predicted"/>
<feature type="domain" description="Cytochrome c" evidence="16">
    <location>
        <begin position="73"/>
        <end position="174"/>
    </location>
</feature>
<dbReference type="GO" id="GO:0020037">
    <property type="term" value="F:heme binding"/>
    <property type="evidence" value="ECO:0007669"/>
    <property type="project" value="InterPro"/>
</dbReference>
<evidence type="ECO:0000259" key="16">
    <source>
        <dbReference type="PROSITE" id="PS51007"/>
    </source>
</evidence>
<dbReference type="InterPro" id="IPR026259">
    <property type="entry name" value="MauG/Cytc_peroxidase"/>
</dbReference>
<dbReference type="GO" id="GO:0004130">
    <property type="term" value="F:cytochrome-c peroxidase activity"/>
    <property type="evidence" value="ECO:0007669"/>
    <property type="project" value="TreeGrafter"/>
</dbReference>
<evidence type="ECO:0000256" key="15">
    <source>
        <dbReference type="SAM" id="SignalP"/>
    </source>
</evidence>
<dbReference type="PIRSF" id="PIRSF000294">
    <property type="entry name" value="Cytochrome-c_peroxidase"/>
    <property type="match status" value="1"/>
</dbReference>
<gene>
    <name evidence="17" type="ORF">D2V17_10140</name>
</gene>
<evidence type="ECO:0000256" key="10">
    <source>
        <dbReference type="ARBA" id="ARBA00023004"/>
    </source>
</evidence>
<evidence type="ECO:0000256" key="7">
    <source>
        <dbReference type="ARBA" id="ARBA00022764"/>
    </source>
</evidence>
<dbReference type="Pfam" id="PF03150">
    <property type="entry name" value="CCP_MauG"/>
    <property type="match status" value="1"/>
</dbReference>
<evidence type="ECO:0000256" key="11">
    <source>
        <dbReference type="ARBA" id="ARBA00058991"/>
    </source>
</evidence>
<dbReference type="GO" id="GO:0042597">
    <property type="term" value="C:periplasmic space"/>
    <property type="evidence" value="ECO:0007669"/>
    <property type="project" value="UniProtKB-SubCell"/>
</dbReference>
<feature type="chain" id="PRO_5017472252" description="Methylamine utilization protein MauG" evidence="15">
    <location>
        <begin position="23"/>
        <end position="360"/>
    </location>
</feature>
<dbReference type="PROSITE" id="PS51007">
    <property type="entry name" value="CYTC"/>
    <property type="match status" value="2"/>
</dbReference>
<feature type="binding site" description="axial binding residue" evidence="14">
    <location>
        <position position="99"/>
    </location>
    <ligand>
        <name>heme c</name>
        <dbReference type="ChEBI" id="CHEBI:61717"/>
        <label>1</label>
    </ligand>
    <ligandPart>
        <name>Fe</name>
        <dbReference type="ChEBI" id="CHEBI:18248"/>
    </ligandPart>
</feature>
<keyword evidence="6 15" id="KW-0732">Signal</keyword>
<comment type="cofactor">
    <cofactor evidence="13">
        <name>heme</name>
        <dbReference type="ChEBI" id="CHEBI:30413"/>
    </cofactor>
    <text evidence="13">Binds 2 heme groups.</text>
</comment>
<dbReference type="AlphaFoldDB" id="A0A3A1P3R0"/>
<evidence type="ECO:0000256" key="14">
    <source>
        <dbReference type="PIRSR" id="PIRSR000294-2"/>
    </source>
</evidence>
<evidence type="ECO:0000256" key="6">
    <source>
        <dbReference type="ARBA" id="ARBA00022729"/>
    </source>
</evidence>
<dbReference type="OrthoDB" id="9805202at2"/>
<dbReference type="FunFam" id="1.10.760.10:FF:000019">
    <property type="entry name" value="Di-heme cytochrome C peroxidase"/>
    <property type="match status" value="1"/>
</dbReference>
<protein>
    <recommendedName>
        <fullName evidence="12">Methylamine utilization protein MauG</fullName>
    </recommendedName>
</protein>
<comment type="pathway">
    <text evidence="2">One-carbon metabolism; methylamine degradation.</text>
</comment>
<feature type="binding site" description="axial binding residue" evidence="14">
    <location>
        <position position="244"/>
    </location>
    <ligand>
        <name>heme c</name>
        <dbReference type="ChEBI" id="CHEBI:61717"/>
        <label>2</label>
    </ligand>
    <ligandPart>
        <name>Fe</name>
        <dbReference type="ChEBI" id="CHEBI:18248"/>
    </ligandPart>
</feature>
<keyword evidence="9" id="KW-0560">Oxidoreductase</keyword>